<accession>A0ABR0INX1</accession>
<keyword evidence="2" id="KW-1185">Reference proteome</keyword>
<proteinExistence type="predicted"/>
<dbReference type="Proteomes" id="UP001323617">
    <property type="component" value="Unassembled WGS sequence"/>
</dbReference>
<dbReference type="EMBL" id="JAFFHC010000001">
    <property type="protein sequence ID" value="KAK4681787.1"/>
    <property type="molecule type" value="Genomic_DNA"/>
</dbReference>
<name>A0ABR0INX1_9PEZI</name>
<reference evidence="1 2" key="1">
    <citation type="journal article" date="2023" name="bioRxiv">
        <title>High-quality genome assemblies of four members of thePodospora anserinaspecies complex.</title>
        <authorList>
            <person name="Ament-Velasquez S.L."/>
            <person name="Vogan A.A."/>
            <person name="Wallerman O."/>
            <person name="Hartmann F."/>
            <person name="Gautier V."/>
            <person name="Silar P."/>
            <person name="Giraud T."/>
            <person name="Johannesson H."/>
        </authorList>
    </citation>
    <scope>NUCLEOTIDE SEQUENCE [LARGE SCALE GENOMIC DNA]</scope>
    <source>
        <strain evidence="1 2">CBS 124.78</strain>
    </source>
</reference>
<evidence type="ECO:0000313" key="1">
    <source>
        <dbReference type="EMBL" id="KAK4681787.1"/>
    </source>
</evidence>
<organism evidence="1 2">
    <name type="scientific">Podospora pseudoanserina</name>
    <dbReference type="NCBI Taxonomy" id="2609844"/>
    <lineage>
        <taxon>Eukaryota</taxon>
        <taxon>Fungi</taxon>
        <taxon>Dikarya</taxon>
        <taxon>Ascomycota</taxon>
        <taxon>Pezizomycotina</taxon>
        <taxon>Sordariomycetes</taxon>
        <taxon>Sordariomycetidae</taxon>
        <taxon>Sordariales</taxon>
        <taxon>Podosporaceae</taxon>
        <taxon>Podospora</taxon>
    </lineage>
</organism>
<comment type="caution">
    <text evidence="1">The sequence shown here is derived from an EMBL/GenBank/DDBJ whole genome shotgun (WGS) entry which is preliminary data.</text>
</comment>
<dbReference type="GeneID" id="87960374"/>
<evidence type="ECO:0000313" key="2">
    <source>
        <dbReference type="Proteomes" id="UP001323617"/>
    </source>
</evidence>
<sequence>MGGYAEEARHFLVVDAVDEVEHVFEEALEVGIDEDVPWPAGETEFTVGGLAEVGKNLAEHEVITVKLIDAVDEETVPDVEVLIPAEMVQGFRKFTGCPLGALLLGPFGTGLPPAKGTSGGDEAGTGAEDFVEEDFEETLVGFLHVRAGCPEVVPCGQELEWFGPFFEHGLGCFVVGEELHQG</sequence>
<protein>
    <submittedName>
        <fullName evidence="1">Uncharacterized protein</fullName>
    </submittedName>
</protein>
<dbReference type="RefSeq" id="XP_062805257.1">
    <property type="nucleotide sequence ID" value="XM_062939907.1"/>
</dbReference>
<gene>
    <name evidence="1" type="ORF">QC764_0012540</name>
</gene>